<dbReference type="EMBL" id="JADOTZ010000001">
    <property type="protein sequence ID" value="MBG6083903.1"/>
    <property type="molecule type" value="Genomic_DNA"/>
</dbReference>
<dbReference type="AlphaFoldDB" id="A0A931DBM9"/>
<feature type="transmembrane region" description="Helical" evidence="1">
    <location>
        <begin position="36"/>
        <end position="55"/>
    </location>
</feature>
<feature type="domain" description="Glutaredoxin" evidence="2">
    <location>
        <begin position="72"/>
        <end position="131"/>
    </location>
</feature>
<evidence type="ECO:0000313" key="3">
    <source>
        <dbReference type="EMBL" id="MBG6083903.1"/>
    </source>
</evidence>
<proteinExistence type="predicted"/>
<accession>A0A931DBM9</accession>
<dbReference type="SUPFAM" id="SSF52833">
    <property type="entry name" value="Thioredoxin-like"/>
    <property type="match status" value="1"/>
</dbReference>
<evidence type="ECO:0000256" key="1">
    <source>
        <dbReference type="SAM" id="Phobius"/>
    </source>
</evidence>
<organism evidence="3 4">
    <name type="scientific">Zhihengliuella flava</name>
    <dbReference type="NCBI Taxonomy" id="1285193"/>
    <lineage>
        <taxon>Bacteria</taxon>
        <taxon>Bacillati</taxon>
        <taxon>Actinomycetota</taxon>
        <taxon>Actinomycetes</taxon>
        <taxon>Micrococcales</taxon>
        <taxon>Micrococcaceae</taxon>
        <taxon>Zhihengliuella</taxon>
    </lineage>
</organism>
<dbReference type="InterPro" id="IPR002109">
    <property type="entry name" value="Glutaredoxin"/>
</dbReference>
<keyword evidence="1" id="KW-0472">Membrane</keyword>
<evidence type="ECO:0000259" key="2">
    <source>
        <dbReference type="Pfam" id="PF00462"/>
    </source>
</evidence>
<dbReference type="Proteomes" id="UP000625033">
    <property type="component" value="Unassembled WGS sequence"/>
</dbReference>
<dbReference type="Pfam" id="PF00462">
    <property type="entry name" value="Glutaredoxin"/>
    <property type="match status" value="1"/>
</dbReference>
<protein>
    <submittedName>
        <fullName evidence="3">Glutaredoxin</fullName>
    </submittedName>
</protein>
<evidence type="ECO:0000313" key="4">
    <source>
        <dbReference type="Proteomes" id="UP000625033"/>
    </source>
</evidence>
<keyword evidence="1" id="KW-1133">Transmembrane helix</keyword>
<dbReference type="PROSITE" id="PS51354">
    <property type="entry name" value="GLUTAREDOXIN_2"/>
    <property type="match status" value="1"/>
</dbReference>
<keyword evidence="1" id="KW-0812">Transmembrane</keyword>
<gene>
    <name evidence="3" type="ORF">IW252_000670</name>
</gene>
<name>A0A931DBM9_9MICC</name>
<dbReference type="Gene3D" id="3.40.30.10">
    <property type="entry name" value="Glutaredoxin"/>
    <property type="match status" value="1"/>
</dbReference>
<comment type="caution">
    <text evidence="3">The sequence shown here is derived from an EMBL/GenBank/DDBJ whole genome shotgun (WGS) entry which is preliminary data.</text>
</comment>
<dbReference type="InterPro" id="IPR036249">
    <property type="entry name" value="Thioredoxin-like_sf"/>
</dbReference>
<dbReference type="RefSeq" id="WP_196835286.1">
    <property type="nucleotide sequence ID" value="NZ_JADOTZ010000001.1"/>
</dbReference>
<sequence length="151" mass="16408">MRRLFAQPWVLTLLILVLAALVAARALSGPVDGVAVAFALGLAIFSGFTAIAAVVPSRPDAGVEQHVADGGVAVFWRPGCTFCLRLMWKLRSHLKDVYWVNIWKDDDAAARVRELNGGNETVPTVLTSEEHYVATDRARALETVRSHASRG</sequence>
<reference evidence="3" key="1">
    <citation type="submission" date="2020-11" db="EMBL/GenBank/DDBJ databases">
        <title>Sequencing the genomes of 1000 actinobacteria strains.</title>
        <authorList>
            <person name="Klenk H.-P."/>
        </authorList>
    </citation>
    <scope>NUCLEOTIDE SEQUENCE</scope>
    <source>
        <strain evidence="3">DSM 26152</strain>
    </source>
</reference>
<keyword evidence="4" id="KW-1185">Reference proteome</keyword>